<dbReference type="Gene3D" id="3.20.20.70">
    <property type="entry name" value="Aldolase class I"/>
    <property type="match status" value="1"/>
</dbReference>
<evidence type="ECO:0000259" key="2">
    <source>
        <dbReference type="Pfam" id="PF00478"/>
    </source>
</evidence>
<keyword evidence="4" id="KW-1185">Reference proteome</keyword>
<dbReference type="InterPro" id="IPR005990">
    <property type="entry name" value="IMP_DH"/>
</dbReference>
<gene>
    <name evidence="3" type="ORF">MAMA39_03130</name>
</gene>
<dbReference type="Proteomes" id="UP000261764">
    <property type="component" value="Chromosome I"/>
</dbReference>
<feature type="domain" description="IMP dehydrogenase/GMP reductase" evidence="2">
    <location>
        <begin position="10"/>
        <end position="362"/>
    </location>
</feature>
<comment type="similarity">
    <text evidence="1">Belongs to the IMPDH/GMPR family.</text>
</comment>
<dbReference type="CDD" id="cd00381">
    <property type="entry name" value="IMPDH"/>
    <property type="match status" value="1"/>
</dbReference>
<dbReference type="Pfam" id="PF00478">
    <property type="entry name" value="IMPDH"/>
    <property type="match status" value="1"/>
</dbReference>
<dbReference type="SUPFAM" id="SSF51412">
    <property type="entry name" value="Inosine monophosphate dehydrogenase (IMPDH)"/>
    <property type="match status" value="1"/>
</dbReference>
<protein>
    <recommendedName>
        <fullName evidence="2">IMP dehydrogenase/GMP reductase domain-containing protein</fullName>
    </recommendedName>
</protein>
<sequence>MAVAHIIRKGYAFDDLLLVPKASNILPKEVQLKTKLTNTISLNIPILSAAMDTVTDHKMAIAMAQLGGLGIIHKNFSLIQQAQEVVLTKQKEVDFNSYPNAVVDAHQKLLVGAAVGIGDDTLSRVATLIKYGVDIICLDTAHGHSKYVVEVLRKIKKNYQIPVIVGNIATAEAASILIEQGADCLKVGVAPGSICTTRIVSGVGVPQLTAIMDVASVAKKNNIPIIADGGIKNSGDIVKALAVGANCVMLGSLIAGCDETPGDVIEMGDGQLFKTYRGMGSTEAMKAGSSDRYFQNNATKYVPEGVSGLKEYLGPLNDVLFNLLGGIRSGMAYCGSITIDVLHNISEFIEQSSAGLNESYPHDIVLTDHK</sequence>
<dbReference type="SMART" id="SM01240">
    <property type="entry name" value="IMPDH"/>
    <property type="match status" value="1"/>
</dbReference>
<dbReference type="PANTHER" id="PTHR11911">
    <property type="entry name" value="INOSINE-5-MONOPHOSPHATE DEHYDROGENASE RELATED"/>
    <property type="match status" value="1"/>
</dbReference>
<accession>A0A292IHK9</accession>
<dbReference type="GO" id="GO:0006183">
    <property type="term" value="P:GTP biosynthetic process"/>
    <property type="evidence" value="ECO:0007669"/>
    <property type="project" value="TreeGrafter"/>
</dbReference>
<dbReference type="KEGG" id="mamp:MAMA39_03130"/>
<dbReference type="GO" id="GO:0003938">
    <property type="term" value="F:IMP dehydrogenase activity"/>
    <property type="evidence" value="ECO:0007669"/>
    <property type="project" value="InterPro"/>
</dbReference>
<dbReference type="FunFam" id="3.20.20.70:FF:000424">
    <property type="entry name" value="Inosine-5'-monophosphate dehydrogenase 2"/>
    <property type="match status" value="1"/>
</dbReference>
<evidence type="ECO:0000313" key="3">
    <source>
        <dbReference type="EMBL" id="CDN40434.1"/>
    </source>
</evidence>
<evidence type="ECO:0000313" key="4">
    <source>
        <dbReference type="Proteomes" id="UP000261764"/>
    </source>
</evidence>
<evidence type="ECO:0000256" key="1">
    <source>
        <dbReference type="ARBA" id="ARBA00005502"/>
    </source>
</evidence>
<dbReference type="InterPro" id="IPR001093">
    <property type="entry name" value="IMP_DH_GMPRt"/>
</dbReference>
<organism evidence="3 4">
    <name type="scientific">Mycoplasma amphoriforme A39</name>
    <dbReference type="NCBI Taxonomy" id="572419"/>
    <lineage>
        <taxon>Bacteria</taxon>
        <taxon>Bacillati</taxon>
        <taxon>Mycoplasmatota</taxon>
        <taxon>Mollicutes</taxon>
        <taxon>Mycoplasmataceae</taxon>
        <taxon>Mycoplasma</taxon>
    </lineage>
</organism>
<dbReference type="PANTHER" id="PTHR11911:SF111">
    <property type="entry name" value="INOSINE-5'-MONOPHOSPHATE DEHYDROGENASE"/>
    <property type="match status" value="1"/>
</dbReference>
<name>A0A292IHK9_9MOLU</name>
<dbReference type="InterPro" id="IPR013785">
    <property type="entry name" value="Aldolase_TIM"/>
</dbReference>
<dbReference type="AlphaFoldDB" id="A0A292IHK9"/>
<dbReference type="EMBL" id="HG937516">
    <property type="protein sequence ID" value="CDN40434.1"/>
    <property type="molecule type" value="Genomic_DNA"/>
</dbReference>
<proteinExistence type="inferred from homology"/>
<reference evidence="3 4" key="1">
    <citation type="journal article" date="2015" name="Clin. Infect. Dis.">
        <title>Genomic Investigations unmask Mycoplasma amphoriforme, a new respiratory pathogen.</title>
        <authorList>
            <person name="Gillespie S.H."/>
            <person name="Ling C.L."/>
            <person name="Oravcova K."/>
            <person name="Pinheiro M."/>
            <person name="Wells L."/>
            <person name="Bryant J.M."/>
            <person name="McHugh T.D."/>
            <person name="Bebear C."/>
            <person name="Webster D."/>
            <person name="Harris S.R."/>
            <person name="Seth-Smith H.M."/>
            <person name="Thomson N.R."/>
        </authorList>
    </citation>
    <scope>NUCLEOTIDE SEQUENCE [LARGE SCALE GENOMIC DNA]</scope>
    <source>
        <strain evidence="3 4">A39</strain>
    </source>
</reference>